<feature type="compositionally biased region" description="Basic and acidic residues" evidence="9">
    <location>
        <begin position="946"/>
        <end position="960"/>
    </location>
</feature>
<comment type="subcellular location">
    <subcellularLocation>
        <location evidence="2">Chromosome</location>
    </subcellularLocation>
    <subcellularLocation>
        <location evidence="1">Nucleus</location>
    </subcellularLocation>
</comment>
<feature type="compositionally biased region" description="Basic and acidic residues" evidence="9">
    <location>
        <begin position="660"/>
        <end position="670"/>
    </location>
</feature>
<protein>
    <recommendedName>
        <fullName evidence="10">HORMA domain-containing protein</fullName>
    </recommendedName>
</protein>
<dbReference type="EMBL" id="LWDE02000200">
    <property type="protein sequence ID" value="KAE8251743.1"/>
    <property type="molecule type" value="Genomic_DNA"/>
</dbReference>
<feature type="compositionally biased region" description="Polar residues" evidence="9">
    <location>
        <begin position="977"/>
        <end position="996"/>
    </location>
</feature>
<feature type="compositionally biased region" description="Basic and acidic residues" evidence="9">
    <location>
        <begin position="359"/>
        <end position="376"/>
    </location>
</feature>
<dbReference type="PROSITE" id="PS50815">
    <property type="entry name" value="HORMA"/>
    <property type="match status" value="1"/>
</dbReference>
<dbReference type="InterPro" id="IPR003511">
    <property type="entry name" value="HORMA_dom"/>
</dbReference>
<evidence type="ECO:0000256" key="2">
    <source>
        <dbReference type="ARBA" id="ARBA00004286"/>
    </source>
</evidence>
<evidence type="ECO:0000313" key="12">
    <source>
        <dbReference type="Proteomes" id="UP000077684"/>
    </source>
</evidence>
<feature type="compositionally biased region" description="Polar residues" evidence="9">
    <location>
        <begin position="672"/>
        <end position="681"/>
    </location>
</feature>
<dbReference type="Proteomes" id="UP000077684">
    <property type="component" value="Unassembled WGS sequence"/>
</dbReference>
<reference evidence="11" key="1">
    <citation type="submission" date="2016-04" db="EMBL/GenBank/DDBJ databases">
        <authorList>
            <person name="Nguyen H.D."/>
            <person name="Samba Siva P."/>
            <person name="Cullis J."/>
            <person name="Levesque C.A."/>
            <person name="Hambleton S."/>
        </authorList>
    </citation>
    <scope>NUCLEOTIDE SEQUENCE</scope>
    <source>
        <strain evidence="11">DAOMC 236426</strain>
    </source>
</reference>
<keyword evidence="6" id="KW-0862">Zinc</keyword>
<feature type="region of interest" description="Disordered" evidence="9">
    <location>
        <begin position="340"/>
        <end position="422"/>
    </location>
</feature>
<comment type="caution">
    <text evidence="11">The sequence shown here is derived from an EMBL/GenBank/DDBJ whole genome shotgun (WGS) entry which is preliminary data.</text>
</comment>
<dbReference type="SUPFAM" id="SSF56019">
    <property type="entry name" value="The spindle assembly checkpoint protein mad2"/>
    <property type="match status" value="1"/>
</dbReference>
<dbReference type="InterPro" id="IPR013083">
    <property type="entry name" value="Znf_RING/FYVE/PHD"/>
</dbReference>
<feature type="compositionally biased region" description="Basic and acidic residues" evidence="9">
    <location>
        <begin position="542"/>
        <end position="553"/>
    </location>
</feature>
<reference evidence="11" key="2">
    <citation type="journal article" date="2019" name="IMA Fungus">
        <title>Genome sequencing and comparison of five Tilletia species to identify candidate genes for the detection of regulated species infecting wheat.</title>
        <authorList>
            <person name="Nguyen H.D.T."/>
            <person name="Sultana T."/>
            <person name="Kesanakurti P."/>
            <person name="Hambleton S."/>
        </authorList>
    </citation>
    <scope>NUCLEOTIDE SEQUENCE</scope>
    <source>
        <strain evidence="11">DAOMC 236426</strain>
    </source>
</reference>
<evidence type="ECO:0000313" key="11">
    <source>
        <dbReference type="EMBL" id="KAE8251743.1"/>
    </source>
</evidence>
<feature type="compositionally biased region" description="Basic and acidic residues" evidence="9">
    <location>
        <begin position="404"/>
        <end position="418"/>
    </location>
</feature>
<keyword evidence="12" id="KW-1185">Reference proteome</keyword>
<keyword evidence="4" id="KW-0479">Metal-binding</keyword>
<dbReference type="SMART" id="SM00249">
    <property type="entry name" value="PHD"/>
    <property type="match status" value="1"/>
</dbReference>
<evidence type="ECO:0000256" key="3">
    <source>
        <dbReference type="ARBA" id="ARBA00022454"/>
    </source>
</evidence>
<evidence type="ECO:0000256" key="5">
    <source>
        <dbReference type="ARBA" id="ARBA00022771"/>
    </source>
</evidence>
<organism evidence="11 12">
    <name type="scientific">Tilletia controversa</name>
    <name type="common">dwarf bunt fungus</name>
    <dbReference type="NCBI Taxonomy" id="13291"/>
    <lineage>
        <taxon>Eukaryota</taxon>
        <taxon>Fungi</taxon>
        <taxon>Dikarya</taxon>
        <taxon>Basidiomycota</taxon>
        <taxon>Ustilaginomycotina</taxon>
        <taxon>Exobasidiomycetes</taxon>
        <taxon>Tilletiales</taxon>
        <taxon>Tilletiaceae</taxon>
        <taxon>Tilletia</taxon>
    </lineage>
</organism>
<dbReference type="Pfam" id="PF20826">
    <property type="entry name" value="PHD_5"/>
    <property type="match status" value="1"/>
</dbReference>
<dbReference type="Pfam" id="PF02301">
    <property type="entry name" value="HORMA"/>
    <property type="match status" value="1"/>
</dbReference>
<feature type="compositionally biased region" description="Polar residues" evidence="9">
    <location>
        <begin position="530"/>
        <end position="541"/>
    </location>
</feature>
<dbReference type="GO" id="GO:0008270">
    <property type="term" value="F:zinc ion binding"/>
    <property type="evidence" value="ECO:0007669"/>
    <property type="project" value="UniProtKB-KW"/>
</dbReference>
<dbReference type="Gene3D" id="3.30.900.10">
    <property type="entry name" value="HORMA domain"/>
    <property type="match status" value="1"/>
</dbReference>
<feature type="region of interest" description="Disordered" evidence="9">
    <location>
        <begin position="917"/>
        <end position="1056"/>
    </location>
</feature>
<keyword evidence="8" id="KW-0469">Meiosis</keyword>
<evidence type="ECO:0000259" key="10">
    <source>
        <dbReference type="PROSITE" id="PS50815"/>
    </source>
</evidence>
<dbReference type="AlphaFoldDB" id="A0A8X7MW65"/>
<evidence type="ECO:0000256" key="6">
    <source>
        <dbReference type="ARBA" id="ARBA00022833"/>
    </source>
</evidence>
<dbReference type="Gene3D" id="3.30.40.10">
    <property type="entry name" value="Zinc/RING finger domain, C3HC4 (zinc finger)"/>
    <property type="match status" value="1"/>
</dbReference>
<dbReference type="SUPFAM" id="SSF57903">
    <property type="entry name" value="FYVE/PHD zinc finger"/>
    <property type="match status" value="1"/>
</dbReference>
<feature type="compositionally biased region" description="Basic and acidic residues" evidence="9">
    <location>
        <begin position="709"/>
        <end position="726"/>
    </location>
</feature>
<sequence length="1056" mass="114300">MQRVRPTRQQQAKQNQAQNQSVQQGLNTEQTQETKGIGQAVITAEQSLKTVKKLVETSIGCLMYLRGFFSDQNFRDELVHGDLVPGAGADDPSNRMRNDAPIKVKQLKKGVTAESDLILQLWEEGIQDALDKHYLSSLILGIYLDEEDDNDIVEAYTFNFSYDEIGETGRKMPLLNLTESMQSVNIFDQASGASGGTGAAPKVRTVIDVRRQTRLLLRSLITMSQSFQDLPRKRFLTVRLKYTDDDYEPPGFVLGQPQERLLFATSSIADRPDQMSIGSLDTGLHGVNIHLATLAPYLRRATEEKGMTLFDLRRADDALQAQDAAERKVLWNAEESAHMHRDSLAGGDGAGDPDLSLSETDRRKRDEQRELHKRLGMDTTSVNEPVGVRLPDGKVAPIPPTAVREAEDRQEKRARGEAVSDDEDLTEPVTFVVKHLKQEASLTLTPQTTNAIIAASAASPSGFGAPTTATGTSRMPGSSQPDIRTSMAEGSDDNAQERGDATRPVVGDVVEERSKTPVPSSSAAAPSSPLANRNRSVWTQAENKEVAVEESGKETVPMDLDDFGPGSQDEAVGGGSPLDDGAGTTDSFMASGPFQSNDAQAVVPEENRSSPSGEVARVDDISNSLATATESSMILDPDETRVEPESQLNDSIKSFTQTQKESESNEHDSIQDSETPASQSKDSQKKDVLSASQEAAQRTLRSSKSTSGDSRDGTGGEKNKESHDMEVDAPVDSGRVDSETMGCACDDPDAAGLMMQCDDCRNWVHAPCYGYRIEKLMPATFACYSCRFAQVDVLTVDEKTKMLAELGSLALTRHALDVLHTDGWLGDMARFAKAIGTSLANARNILNQCESEGFIRRGAEEGAPGTAKTSLSRSKAKTNALAAKAVTVLKGNVPKNKMKKRYFTPGAGLEKEIMAPWYGNTSGGAKDAAEAMREEEISDESPEGSQKIKDRSKKPGEKLPARSAMPAKGPLAEKSNVGATSSSQTAVGRITSTPTRPGSIPPKRMSSVRMTPRSSPRSASKRKAAENPGDEDEAELVKKRRAKTSRPAKRIALGDF</sequence>
<dbReference type="InterPro" id="IPR011011">
    <property type="entry name" value="Znf_FYVE_PHD"/>
</dbReference>
<dbReference type="InterPro" id="IPR001965">
    <property type="entry name" value="Znf_PHD"/>
</dbReference>
<evidence type="ECO:0000256" key="7">
    <source>
        <dbReference type="ARBA" id="ARBA00023242"/>
    </source>
</evidence>
<feature type="compositionally biased region" description="Polar residues" evidence="9">
    <location>
        <begin position="621"/>
        <end position="632"/>
    </location>
</feature>
<dbReference type="InterPro" id="IPR036570">
    <property type="entry name" value="HORMA_dom_sf"/>
</dbReference>
<dbReference type="PANTHER" id="PTHR48225:SF7">
    <property type="entry name" value="MEIOSIS-SPECIFIC PROTEIN HOP1"/>
    <property type="match status" value="1"/>
</dbReference>
<name>A0A8X7MW65_9BASI</name>
<keyword evidence="5" id="KW-0863">Zinc-finger</keyword>
<dbReference type="InterPro" id="IPR019786">
    <property type="entry name" value="Zinc_finger_PHD-type_CS"/>
</dbReference>
<keyword evidence="7" id="KW-0539">Nucleus</keyword>
<feature type="compositionally biased region" description="Basic residues" evidence="9">
    <location>
        <begin position="1038"/>
        <end position="1049"/>
    </location>
</feature>
<keyword evidence="3" id="KW-0158">Chromosome</keyword>
<evidence type="ECO:0000256" key="4">
    <source>
        <dbReference type="ARBA" id="ARBA00022723"/>
    </source>
</evidence>
<feature type="domain" description="HORMA" evidence="10">
    <location>
        <begin position="45"/>
        <end position="291"/>
    </location>
</feature>
<feature type="compositionally biased region" description="Low complexity" evidence="9">
    <location>
        <begin position="9"/>
        <end position="24"/>
    </location>
</feature>
<dbReference type="GO" id="GO:0051598">
    <property type="term" value="P:meiotic recombination checkpoint signaling"/>
    <property type="evidence" value="ECO:0007669"/>
    <property type="project" value="TreeGrafter"/>
</dbReference>
<dbReference type="GO" id="GO:0005694">
    <property type="term" value="C:chromosome"/>
    <property type="evidence" value="ECO:0007669"/>
    <property type="project" value="UniProtKB-SubCell"/>
</dbReference>
<feature type="compositionally biased region" description="Polar residues" evidence="9">
    <location>
        <begin position="690"/>
        <end position="700"/>
    </location>
</feature>
<evidence type="ECO:0000256" key="1">
    <source>
        <dbReference type="ARBA" id="ARBA00004123"/>
    </source>
</evidence>
<feature type="compositionally biased region" description="Low complexity" evidence="9">
    <location>
        <begin position="519"/>
        <end position="529"/>
    </location>
</feature>
<dbReference type="GO" id="GO:0007130">
    <property type="term" value="P:synaptonemal complex assembly"/>
    <property type="evidence" value="ECO:0007669"/>
    <property type="project" value="TreeGrafter"/>
</dbReference>
<feature type="compositionally biased region" description="Polar residues" evidence="9">
    <location>
        <begin position="646"/>
        <end position="659"/>
    </location>
</feature>
<evidence type="ECO:0000256" key="8">
    <source>
        <dbReference type="ARBA" id="ARBA00023254"/>
    </source>
</evidence>
<accession>A0A8X7MW65</accession>
<feature type="compositionally biased region" description="Polar residues" evidence="9">
    <location>
        <begin position="584"/>
        <end position="599"/>
    </location>
</feature>
<evidence type="ECO:0000256" key="9">
    <source>
        <dbReference type="SAM" id="MobiDB-lite"/>
    </source>
</evidence>
<dbReference type="PANTHER" id="PTHR48225">
    <property type="entry name" value="HORMA DOMAIN-CONTAINING PROTEIN 1"/>
    <property type="match status" value="1"/>
</dbReference>
<dbReference type="InterPro" id="IPR051294">
    <property type="entry name" value="HORMA_MeioticProgression"/>
</dbReference>
<dbReference type="GO" id="GO:0005634">
    <property type="term" value="C:nucleus"/>
    <property type="evidence" value="ECO:0007669"/>
    <property type="project" value="UniProtKB-SubCell"/>
</dbReference>
<feature type="region of interest" description="Disordered" evidence="9">
    <location>
        <begin position="1"/>
        <end position="30"/>
    </location>
</feature>
<gene>
    <name evidence="11" type="ORF">A4X06_0g2548</name>
</gene>
<feature type="region of interest" description="Disordered" evidence="9">
    <location>
        <begin position="458"/>
        <end position="734"/>
    </location>
</feature>
<proteinExistence type="predicted"/>
<feature type="compositionally biased region" description="Polar residues" evidence="9">
    <location>
        <begin position="467"/>
        <end position="483"/>
    </location>
</feature>
<dbReference type="PROSITE" id="PS01359">
    <property type="entry name" value="ZF_PHD_1"/>
    <property type="match status" value="1"/>
</dbReference>